<gene>
    <name evidence="1" type="ORF">AVEN_107303_1</name>
</gene>
<sequence>MSEDVRSRSTLNSSSTAFGNQFYSSTLNTDPVKDDSSMKCTETWITNYNKQPRSNGQICQEISRKEVIIDKNQDFAQKCRKAIREIMINGGNDALISSRTNELLSYEAKIAESEAALITIGPCPVISCTKHHEAIKDVEMHVTSQLVDSSPPDFQTVSPKHSEKIRSLKPKSPIITTNRFQNLAELEDKENPKIAIPAINLKLDDDYNLTLQEINRKFPNTENSYDRENIRILPQTLDDRENIIKFLNENNKEFVTSEAPKNGPLKIVVKGLPPNHDKEKISQELVKNNFQPAASWILPSHRSSTLIGPHDQLFNQTSPNKLIPFKQVLRPILTYAAPTWRPAAPSNRKKVQILQNKLLRIIANAPWFIRNSVIHSDLQIESIEDHIQKLSRKFFSGIVDHPNNLIADQTDYTEFNGRYRYPYATTKWSLPLKPP</sequence>
<evidence type="ECO:0000313" key="1">
    <source>
        <dbReference type="EMBL" id="GBM19633.1"/>
    </source>
</evidence>
<evidence type="ECO:0000313" key="2">
    <source>
        <dbReference type="Proteomes" id="UP000499080"/>
    </source>
</evidence>
<dbReference type="Proteomes" id="UP000499080">
    <property type="component" value="Unassembled WGS sequence"/>
</dbReference>
<dbReference type="AlphaFoldDB" id="A0A4Y2DS02"/>
<accession>A0A4Y2DS02</accession>
<comment type="caution">
    <text evidence="1">The sequence shown here is derived from an EMBL/GenBank/DDBJ whole genome shotgun (WGS) entry which is preliminary data.</text>
</comment>
<organism evidence="1 2">
    <name type="scientific">Araneus ventricosus</name>
    <name type="common">Orbweaver spider</name>
    <name type="synonym">Epeira ventricosa</name>
    <dbReference type="NCBI Taxonomy" id="182803"/>
    <lineage>
        <taxon>Eukaryota</taxon>
        <taxon>Metazoa</taxon>
        <taxon>Ecdysozoa</taxon>
        <taxon>Arthropoda</taxon>
        <taxon>Chelicerata</taxon>
        <taxon>Arachnida</taxon>
        <taxon>Araneae</taxon>
        <taxon>Araneomorphae</taxon>
        <taxon>Entelegynae</taxon>
        <taxon>Araneoidea</taxon>
        <taxon>Araneidae</taxon>
        <taxon>Araneus</taxon>
    </lineage>
</organism>
<reference evidence="1 2" key="1">
    <citation type="journal article" date="2019" name="Sci. Rep.">
        <title>Orb-weaving spider Araneus ventricosus genome elucidates the spidroin gene catalogue.</title>
        <authorList>
            <person name="Kono N."/>
            <person name="Nakamura H."/>
            <person name="Ohtoshi R."/>
            <person name="Moran D.A.P."/>
            <person name="Shinohara A."/>
            <person name="Yoshida Y."/>
            <person name="Fujiwara M."/>
            <person name="Mori M."/>
            <person name="Tomita M."/>
            <person name="Arakawa K."/>
        </authorList>
    </citation>
    <scope>NUCLEOTIDE SEQUENCE [LARGE SCALE GENOMIC DNA]</scope>
</reference>
<name>A0A4Y2DS02_ARAVE</name>
<keyword evidence="2" id="KW-1185">Reference proteome</keyword>
<protein>
    <submittedName>
        <fullName evidence="1">Uncharacterized protein</fullName>
    </submittedName>
</protein>
<dbReference type="EMBL" id="BGPR01000427">
    <property type="protein sequence ID" value="GBM19633.1"/>
    <property type="molecule type" value="Genomic_DNA"/>
</dbReference>
<dbReference type="OrthoDB" id="6437115at2759"/>
<proteinExistence type="predicted"/>